<name>A0A256JX88_HALEZ</name>
<evidence type="ECO:0000256" key="3">
    <source>
        <dbReference type="ARBA" id="ARBA00023172"/>
    </source>
</evidence>
<dbReference type="GO" id="GO:0006310">
    <property type="term" value="P:DNA recombination"/>
    <property type="evidence" value="ECO:0007669"/>
    <property type="project" value="UniProtKB-KW"/>
</dbReference>
<dbReference type="CDD" id="cd00397">
    <property type="entry name" value="DNA_BRE_C"/>
    <property type="match status" value="1"/>
</dbReference>
<feature type="domain" description="Tyr recombinase" evidence="6">
    <location>
        <begin position="183"/>
        <end position="384"/>
    </location>
</feature>
<sequence length="388" mass="44263">MTEDNLNNSTLDQFVSGSNKESSDDSSSSTPNDTPNSTTDNPSTSSTDSEKNRTTQTETTPIDSNDSYNPKLQTDSPIVTKCLHDMSGVRVKKSSAESYASNLRLFVNWLQEKEIESVKITDVWTYLKHRVSNGKAKTTVTGDLTAIKNLYSWIFLETEKSIEIDYLELEAINISKLQFPDPISREPLEEEELELLYEHMNCFRDRLMATVAAETGARNSDVRRITLSRLNLKDEDPQIELTNTKEGGTYPAYISKFLATEIEYYIDQRRPAYPSYEDSDYLFLSNTGEKLTARQFNSNIKDAAERAGIQSVIGTRVQRQGDENVEQNVHRVTPHALRHTFNNMLEKENVPAEHRAKALDQDSIEVNREYYSHEDIDYAKFVKRLHGN</sequence>
<dbReference type="InterPro" id="IPR011010">
    <property type="entry name" value="DNA_brk_join_enz"/>
</dbReference>
<dbReference type="Gene3D" id="1.10.150.130">
    <property type="match status" value="1"/>
</dbReference>
<dbReference type="GO" id="GO:0015074">
    <property type="term" value="P:DNA integration"/>
    <property type="evidence" value="ECO:0007669"/>
    <property type="project" value="UniProtKB-KW"/>
</dbReference>
<keyword evidence="1" id="KW-0229">DNA integration</keyword>
<feature type="domain" description="Core-binding (CB)" evidence="7">
    <location>
        <begin position="73"/>
        <end position="155"/>
    </location>
</feature>
<reference evidence="8 9" key="1">
    <citation type="journal article" date="2014" name="Front. Microbiol.">
        <title>Population and genomic analysis of the genus Halorubrum.</title>
        <authorList>
            <person name="Fullmer M.S."/>
            <person name="Soucy S.M."/>
            <person name="Swithers K.S."/>
            <person name="Makkay A.M."/>
            <person name="Wheeler R."/>
            <person name="Ventosa A."/>
            <person name="Gogarten J.P."/>
            <person name="Papke R.T."/>
        </authorList>
    </citation>
    <scope>NUCLEOTIDE SEQUENCE [LARGE SCALE GENOMIC DNA]</scope>
    <source>
        <strain evidence="8 9">Ec15</strain>
    </source>
</reference>
<keyword evidence="2 4" id="KW-0238">DNA-binding</keyword>
<dbReference type="Proteomes" id="UP000216925">
    <property type="component" value="Unassembled WGS sequence"/>
</dbReference>
<dbReference type="InterPro" id="IPR013762">
    <property type="entry name" value="Integrase-like_cat_sf"/>
</dbReference>
<evidence type="ECO:0000313" key="9">
    <source>
        <dbReference type="Proteomes" id="UP000216925"/>
    </source>
</evidence>
<dbReference type="PROSITE" id="PS51900">
    <property type="entry name" value="CB"/>
    <property type="match status" value="1"/>
</dbReference>
<feature type="compositionally biased region" description="Low complexity" evidence="5">
    <location>
        <begin position="25"/>
        <end position="47"/>
    </location>
</feature>
<dbReference type="InterPro" id="IPR050090">
    <property type="entry name" value="Tyrosine_recombinase_XerCD"/>
</dbReference>
<evidence type="ECO:0000313" key="8">
    <source>
        <dbReference type="EMBL" id="OYR73400.1"/>
    </source>
</evidence>
<evidence type="ECO:0008006" key="10">
    <source>
        <dbReference type="Google" id="ProtNLM"/>
    </source>
</evidence>
<dbReference type="PANTHER" id="PTHR30349">
    <property type="entry name" value="PHAGE INTEGRASE-RELATED"/>
    <property type="match status" value="1"/>
</dbReference>
<accession>A0A256JX88</accession>
<gene>
    <name evidence="8" type="ORF">DJ76_10055</name>
</gene>
<dbReference type="Gene3D" id="1.10.443.10">
    <property type="entry name" value="Intergrase catalytic core"/>
    <property type="match status" value="1"/>
</dbReference>
<comment type="caution">
    <text evidence="8">The sequence shown here is derived from an EMBL/GenBank/DDBJ whole genome shotgun (WGS) entry which is preliminary data.</text>
</comment>
<feature type="compositionally biased region" description="Polar residues" evidence="5">
    <location>
        <begin position="54"/>
        <end position="74"/>
    </location>
</feature>
<evidence type="ECO:0000259" key="6">
    <source>
        <dbReference type="PROSITE" id="PS51898"/>
    </source>
</evidence>
<dbReference type="InterPro" id="IPR044068">
    <property type="entry name" value="CB"/>
</dbReference>
<feature type="region of interest" description="Disordered" evidence="5">
    <location>
        <begin position="1"/>
        <end position="74"/>
    </location>
</feature>
<evidence type="ECO:0000256" key="2">
    <source>
        <dbReference type="ARBA" id="ARBA00023125"/>
    </source>
</evidence>
<evidence type="ECO:0000256" key="5">
    <source>
        <dbReference type="SAM" id="MobiDB-lite"/>
    </source>
</evidence>
<dbReference type="PANTHER" id="PTHR30349:SF41">
    <property type="entry name" value="INTEGRASE_RECOMBINASE PROTEIN MJ0367-RELATED"/>
    <property type="match status" value="1"/>
</dbReference>
<evidence type="ECO:0000256" key="1">
    <source>
        <dbReference type="ARBA" id="ARBA00022908"/>
    </source>
</evidence>
<dbReference type="RefSeq" id="WP_094495159.1">
    <property type="nucleotide sequence ID" value="NZ_NHPD01000041.1"/>
</dbReference>
<dbReference type="InterPro" id="IPR004107">
    <property type="entry name" value="Integrase_SAM-like_N"/>
</dbReference>
<evidence type="ECO:0000259" key="7">
    <source>
        <dbReference type="PROSITE" id="PS51900"/>
    </source>
</evidence>
<protein>
    <recommendedName>
        <fullName evidence="10">Integrase</fullName>
    </recommendedName>
</protein>
<keyword evidence="3" id="KW-0233">DNA recombination</keyword>
<organism evidence="8 9">
    <name type="scientific">Halorubrum ezzemoulense</name>
    <name type="common">Halorubrum chaoviator</name>
    <dbReference type="NCBI Taxonomy" id="337243"/>
    <lineage>
        <taxon>Archaea</taxon>
        <taxon>Methanobacteriati</taxon>
        <taxon>Methanobacteriota</taxon>
        <taxon>Stenosarchaea group</taxon>
        <taxon>Halobacteria</taxon>
        <taxon>Halobacteriales</taxon>
        <taxon>Haloferacaceae</taxon>
        <taxon>Halorubrum</taxon>
    </lineage>
</organism>
<dbReference type="AlphaFoldDB" id="A0A256JX88"/>
<dbReference type="PROSITE" id="PS51898">
    <property type="entry name" value="TYR_RECOMBINASE"/>
    <property type="match status" value="1"/>
</dbReference>
<dbReference type="Pfam" id="PF00589">
    <property type="entry name" value="Phage_integrase"/>
    <property type="match status" value="1"/>
</dbReference>
<dbReference type="SUPFAM" id="SSF56349">
    <property type="entry name" value="DNA breaking-rejoining enzymes"/>
    <property type="match status" value="1"/>
</dbReference>
<dbReference type="Pfam" id="PF02899">
    <property type="entry name" value="Phage_int_SAM_1"/>
    <property type="match status" value="1"/>
</dbReference>
<dbReference type="GO" id="GO:0003677">
    <property type="term" value="F:DNA binding"/>
    <property type="evidence" value="ECO:0007669"/>
    <property type="project" value="UniProtKB-UniRule"/>
</dbReference>
<dbReference type="InterPro" id="IPR010998">
    <property type="entry name" value="Integrase_recombinase_N"/>
</dbReference>
<feature type="compositionally biased region" description="Polar residues" evidence="5">
    <location>
        <begin position="1"/>
        <end position="20"/>
    </location>
</feature>
<evidence type="ECO:0000256" key="4">
    <source>
        <dbReference type="PROSITE-ProRule" id="PRU01248"/>
    </source>
</evidence>
<dbReference type="EMBL" id="NHPD01000041">
    <property type="protein sequence ID" value="OYR73400.1"/>
    <property type="molecule type" value="Genomic_DNA"/>
</dbReference>
<proteinExistence type="predicted"/>
<dbReference type="InterPro" id="IPR002104">
    <property type="entry name" value="Integrase_catalytic"/>
</dbReference>